<dbReference type="InterPro" id="IPR001789">
    <property type="entry name" value="Sig_transdc_resp-reg_receiver"/>
</dbReference>
<dbReference type="PANTHER" id="PTHR35807">
    <property type="entry name" value="TRANSCRIPTIONAL REGULATOR REDD-RELATED"/>
    <property type="match status" value="1"/>
</dbReference>
<keyword evidence="5" id="KW-0804">Transcription</keyword>
<evidence type="ECO:0000256" key="3">
    <source>
        <dbReference type="ARBA" id="ARBA00023015"/>
    </source>
</evidence>
<gene>
    <name evidence="8" type="ORF">K0T92_13535</name>
</gene>
<dbReference type="InterPro" id="IPR011006">
    <property type="entry name" value="CheY-like_superfamily"/>
</dbReference>
<dbReference type="SUPFAM" id="SSF48452">
    <property type="entry name" value="TPR-like"/>
    <property type="match status" value="1"/>
</dbReference>
<reference evidence="8 9" key="1">
    <citation type="submission" date="2021-07" db="EMBL/GenBank/DDBJ databases">
        <title>Paenibacillus radiodurans sp. nov., isolated from the southeastern edge of Tengger Desert.</title>
        <authorList>
            <person name="Zhang G."/>
        </authorList>
    </citation>
    <scope>NUCLEOTIDE SEQUENCE [LARGE SCALE GENOMIC DNA]</scope>
    <source>
        <strain evidence="8 9">DT7-4</strain>
    </source>
</reference>
<dbReference type="Gene3D" id="3.40.50.2300">
    <property type="match status" value="1"/>
</dbReference>
<accession>A0ABS7D7C2</accession>
<evidence type="ECO:0000313" key="9">
    <source>
        <dbReference type="Proteomes" id="UP000812277"/>
    </source>
</evidence>
<keyword evidence="3" id="KW-0805">Transcription regulation</keyword>
<keyword evidence="2" id="KW-0902">Two-component regulatory system</keyword>
<dbReference type="InterPro" id="IPR005158">
    <property type="entry name" value="BTAD"/>
</dbReference>
<dbReference type="InterPro" id="IPR036388">
    <property type="entry name" value="WH-like_DNA-bd_sf"/>
</dbReference>
<dbReference type="RefSeq" id="WP_219873013.1">
    <property type="nucleotide sequence ID" value="NZ_JAHZIJ010000008.1"/>
</dbReference>
<dbReference type="Pfam" id="PF03704">
    <property type="entry name" value="BTAD"/>
    <property type="match status" value="1"/>
</dbReference>
<comment type="caution">
    <text evidence="8">The sequence shown here is derived from an EMBL/GenBank/DDBJ whole genome shotgun (WGS) entry which is preliminary data.</text>
</comment>
<dbReference type="InterPro" id="IPR016032">
    <property type="entry name" value="Sig_transdc_resp-reg_C-effctor"/>
</dbReference>
<dbReference type="Pfam" id="PF00072">
    <property type="entry name" value="Response_reg"/>
    <property type="match status" value="1"/>
</dbReference>
<dbReference type="InterPro" id="IPR011990">
    <property type="entry name" value="TPR-like_helical_dom_sf"/>
</dbReference>
<keyword evidence="9" id="KW-1185">Reference proteome</keyword>
<evidence type="ECO:0000259" key="7">
    <source>
        <dbReference type="PROSITE" id="PS50110"/>
    </source>
</evidence>
<dbReference type="SMART" id="SM01043">
    <property type="entry name" value="BTAD"/>
    <property type="match status" value="1"/>
</dbReference>
<evidence type="ECO:0000256" key="2">
    <source>
        <dbReference type="ARBA" id="ARBA00023012"/>
    </source>
</evidence>
<evidence type="ECO:0000313" key="8">
    <source>
        <dbReference type="EMBL" id="MBW7475771.1"/>
    </source>
</evidence>
<dbReference type="EMBL" id="JAHZIJ010000008">
    <property type="protein sequence ID" value="MBW7475771.1"/>
    <property type="molecule type" value="Genomic_DNA"/>
</dbReference>
<dbReference type="SUPFAM" id="SSF46894">
    <property type="entry name" value="C-terminal effector domain of the bipartite response regulators"/>
    <property type="match status" value="1"/>
</dbReference>
<protein>
    <submittedName>
        <fullName evidence="8">Response regulator</fullName>
    </submittedName>
</protein>
<comment type="similarity">
    <text evidence="1">Belongs to the AfsR/DnrI/RedD regulatory family.</text>
</comment>
<dbReference type="SUPFAM" id="SSF52172">
    <property type="entry name" value="CheY-like"/>
    <property type="match status" value="1"/>
</dbReference>
<dbReference type="InterPro" id="IPR051677">
    <property type="entry name" value="AfsR-DnrI-RedD_regulator"/>
</dbReference>
<dbReference type="PANTHER" id="PTHR35807:SF2">
    <property type="entry name" value="TRANSCRIPTIONAL ACTIVATOR DOMAIN"/>
    <property type="match status" value="1"/>
</dbReference>
<name>A0ABS7D7C2_9BACL</name>
<dbReference type="Pfam" id="PF00486">
    <property type="entry name" value="Trans_reg_C"/>
    <property type="match status" value="1"/>
</dbReference>
<sequence>MRVIIVDDEPAMLLAMKRLLTNMEDVELAGSFRNAAEALDFVRGRGDVDLAFLDIQIAADDGLELARSLRLIRADLDIVFTTSHADYAMDAYDVYPLDYMVKPISRQRLAQTVARAVGRRSVASSGAGGPGGLTPQRLTVRGLGCLEASSKEAGAVKWISKKSMELFAYLLVHRGRSVTKVRILADIFPEMPLKNAETYLNTAVYQLRKALSLHGAKEMVLSSQEQYRLDLDQADVDFIQFEQGVEQLSAIHAANEAAAIELEKQFAGELLEDKSYVWATAERERLAIMYDAYAKRLASWLLSEKRYREAAQIARRLAARNEFEEASALLLLQIFGAMGDRQSLHNYYAYYTQLLRQELGLQPSEKLRQLYEQYQ</sequence>
<evidence type="ECO:0000256" key="5">
    <source>
        <dbReference type="ARBA" id="ARBA00023163"/>
    </source>
</evidence>
<dbReference type="Gene3D" id="1.25.40.10">
    <property type="entry name" value="Tetratricopeptide repeat domain"/>
    <property type="match status" value="1"/>
</dbReference>
<dbReference type="PROSITE" id="PS50110">
    <property type="entry name" value="RESPONSE_REGULATORY"/>
    <property type="match status" value="1"/>
</dbReference>
<dbReference type="SMART" id="SM00448">
    <property type="entry name" value="REC"/>
    <property type="match status" value="1"/>
</dbReference>
<dbReference type="Gene3D" id="1.10.10.10">
    <property type="entry name" value="Winged helix-like DNA-binding domain superfamily/Winged helix DNA-binding domain"/>
    <property type="match status" value="1"/>
</dbReference>
<proteinExistence type="inferred from homology"/>
<keyword evidence="6" id="KW-0597">Phosphoprotein</keyword>
<dbReference type="Proteomes" id="UP000812277">
    <property type="component" value="Unassembled WGS sequence"/>
</dbReference>
<keyword evidence="4" id="KW-0238">DNA-binding</keyword>
<feature type="domain" description="Response regulatory" evidence="7">
    <location>
        <begin position="2"/>
        <end position="117"/>
    </location>
</feature>
<organism evidence="8 9">
    <name type="scientific">Paenibacillus oenotherae</name>
    <dbReference type="NCBI Taxonomy" id="1435645"/>
    <lineage>
        <taxon>Bacteria</taxon>
        <taxon>Bacillati</taxon>
        <taxon>Bacillota</taxon>
        <taxon>Bacilli</taxon>
        <taxon>Bacillales</taxon>
        <taxon>Paenibacillaceae</taxon>
        <taxon>Paenibacillus</taxon>
    </lineage>
</organism>
<evidence type="ECO:0000256" key="1">
    <source>
        <dbReference type="ARBA" id="ARBA00005820"/>
    </source>
</evidence>
<evidence type="ECO:0000256" key="6">
    <source>
        <dbReference type="PROSITE-ProRule" id="PRU00169"/>
    </source>
</evidence>
<dbReference type="InterPro" id="IPR001867">
    <property type="entry name" value="OmpR/PhoB-type_DNA-bd"/>
</dbReference>
<evidence type="ECO:0000256" key="4">
    <source>
        <dbReference type="ARBA" id="ARBA00023125"/>
    </source>
</evidence>
<feature type="modified residue" description="4-aspartylphosphate" evidence="6">
    <location>
        <position position="54"/>
    </location>
</feature>